<evidence type="ECO:0000313" key="4">
    <source>
        <dbReference type="Proteomes" id="UP001178507"/>
    </source>
</evidence>
<dbReference type="Proteomes" id="UP001178507">
    <property type="component" value="Unassembled WGS sequence"/>
</dbReference>
<sequence>MSSCKDPPIGGNEMAGLRAFLRSRCGSLKAAFAELDCHNVGQLTSDDFVKGLQRFGYAEDASTIFRSIDAAKSGTVTMKSFMSCLGDRMVEAIDADRRSMVKPLARSASEDVRKSARIPKIGAPNLLTSVALGGALKSGSALRSSTPDDAGLMRTSPHMPAADADLLFARISKVEEQVAAQQRLRSETEQKLTQHLNSLVLVGVSMSEQLDVIREQLAEERAQRQVDVTGLRASVEALRSLALRSVQENLEECVKSEVDKSIGEVRGTLGQSGKSPELQQKLDVLSKATETRLAELESSVRHVHRQPSCQTIEDGHHREQHREQCEQHRDALLQASLRLREAEVRLREQNLEMRERAVKMQQDGPMQPPHTLGRGCERSASPPQLQGHCSCAAVTSPPLPPGHPMRQSCTSTPLNRGTRRKGDEHVEASDGVLAYAARCRSQEPCFAGDGGPTDRQSLGSQRPDAGRHAHAIASAFACAGSAAEANVTDSFRAAEAHGGEANVCNRARGFLPQVLRCCSLGISSFSGARVHRNV</sequence>
<evidence type="ECO:0008006" key="5">
    <source>
        <dbReference type="Google" id="ProtNLM"/>
    </source>
</evidence>
<dbReference type="AlphaFoldDB" id="A0AA36HN53"/>
<feature type="region of interest" description="Disordered" evidence="2">
    <location>
        <begin position="446"/>
        <end position="465"/>
    </location>
</feature>
<organism evidence="3 4">
    <name type="scientific">Effrenium voratum</name>
    <dbReference type="NCBI Taxonomy" id="2562239"/>
    <lineage>
        <taxon>Eukaryota</taxon>
        <taxon>Sar</taxon>
        <taxon>Alveolata</taxon>
        <taxon>Dinophyceae</taxon>
        <taxon>Suessiales</taxon>
        <taxon>Symbiodiniaceae</taxon>
        <taxon>Effrenium</taxon>
    </lineage>
</organism>
<keyword evidence="1" id="KW-0175">Coiled coil</keyword>
<comment type="caution">
    <text evidence="3">The sequence shown here is derived from an EMBL/GenBank/DDBJ whole genome shotgun (WGS) entry which is preliminary data.</text>
</comment>
<evidence type="ECO:0000256" key="2">
    <source>
        <dbReference type="SAM" id="MobiDB-lite"/>
    </source>
</evidence>
<accession>A0AA36HN53</accession>
<keyword evidence="4" id="KW-1185">Reference proteome</keyword>
<reference evidence="3" key="1">
    <citation type="submission" date="2023-08" db="EMBL/GenBank/DDBJ databases">
        <authorList>
            <person name="Chen Y."/>
            <person name="Shah S."/>
            <person name="Dougan E. K."/>
            <person name="Thang M."/>
            <person name="Chan C."/>
        </authorList>
    </citation>
    <scope>NUCLEOTIDE SEQUENCE</scope>
</reference>
<feature type="region of interest" description="Disordered" evidence="2">
    <location>
        <begin position="360"/>
        <end position="381"/>
    </location>
</feature>
<protein>
    <recommendedName>
        <fullName evidence="5">EF-hand domain-containing protein</fullName>
    </recommendedName>
</protein>
<feature type="coiled-coil region" evidence="1">
    <location>
        <begin position="318"/>
        <end position="352"/>
    </location>
</feature>
<dbReference type="SUPFAM" id="SSF47473">
    <property type="entry name" value="EF-hand"/>
    <property type="match status" value="1"/>
</dbReference>
<dbReference type="Gene3D" id="1.10.238.10">
    <property type="entry name" value="EF-hand"/>
    <property type="match status" value="1"/>
</dbReference>
<proteinExistence type="predicted"/>
<evidence type="ECO:0000256" key="1">
    <source>
        <dbReference type="SAM" id="Coils"/>
    </source>
</evidence>
<dbReference type="InterPro" id="IPR011992">
    <property type="entry name" value="EF-hand-dom_pair"/>
</dbReference>
<dbReference type="EMBL" id="CAUJNA010000064">
    <property type="protein sequence ID" value="CAJ1371253.1"/>
    <property type="molecule type" value="Genomic_DNA"/>
</dbReference>
<evidence type="ECO:0000313" key="3">
    <source>
        <dbReference type="EMBL" id="CAJ1371253.1"/>
    </source>
</evidence>
<name>A0AA36HN53_9DINO</name>
<gene>
    <name evidence="3" type="ORF">EVOR1521_LOCUS1611</name>
</gene>
<feature type="region of interest" description="Disordered" evidence="2">
    <location>
        <begin position="399"/>
        <end position="426"/>
    </location>
</feature>